<feature type="transmembrane region" description="Helical" evidence="1">
    <location>
        <begin position="6"/>
        <end position="22"/>
    </location>
</feature>
<name>A0A5B7GRD8_PORTR</name>
<protein>
    <submittedName>
        <fullName evidence="2">Uncharacterized protein</fullName>
    </submittedName>
</protein>
<comment type="caution">
    <text evidence="2">The sequence shown here is derived from an EMBL/GenBank/DDBJ whole genome shotgun (WGS) entry which is preliminary data.</text>
</comment>
<keyword evidence="1" id="KW-0472">Membrane</keyword>
<evidence type="ECO:0000313" key="3">
    <source>
        <dbReference type="Proteomes" id="UP000324222"/>
    </source>
</evidence>
<dbReference type="Proteomes" id="UP000324222">
    <property type="component" value="Unassembled WGS sequence"/>
</dbReference>
<keyword evidence="1" id="KW-0812">Transmembrane</keyword>
<keyword evidence="3" id="KW-1185">Reference proteome</keyword>
<feature type="transmembrane region" description="Helical" evidence="1">
    <location>
        <begin position="67"/>
        <end position="84"/>
    </location>
</feature>
<evidence type="ECO:0000313" key="2">
    <source>
        <dbReference type="EMBL" id="MPC60183.1"/>
    </source>
</evidence>
<dbReference type="EMBL" id="VSRR010017265">
    <property type="protein sequence ID" value="MPC60183.1"/>
    <property type="molecule type" value="Genomic_DNA"/>
</dbReference>
<reference evidence="2 3" key="1">
    <citation type="submission" date="2019-05" db="EMBL/GenBank/DDBJ databases">
        <title>Another draft genome of Portunus trituberculatus and its Hox gene families provides insights of decapod evolution.</title>
        <authorList>
            <person name="Jeong J.-H."/>
            <person name="Song I."/>
            <person name="Kim S."/>
            <person name="Choi T."/>
            <person name="Kim D."/>
            <person name="Ryu S."/>
            <person name="Kim W."/>
        </authorList>
    </citation>
    <scope>NUCLEOTIDE SEQUENCE [LARGE SCALE GENOMIC DNA]</scope>
    <source>
        <tissue evidence="2">Muscle</tissue>
    </source>
</reference>
<organism evidence="2 3">
    <name type="scientific">Portunus trituberculatus</name>
    <name type="common">Swimming crab</name>
    <name type="synonym">Neptunus trituberculatus</name>
    <dbReference type="NCBI Taxonomy" id="210409"/>
    <lineage>
        <taxon>Eukaryota</taxon>
        <taxon>Metazoa</taxon>
        <taxon>Ecdysozoa</taxon>
        <taxon>Arthropoda</taxon>
        <taxon>Crustacea</taxon>
        <taxon>Multicrustacea</taxon>
        <taxon>Malacostraca</taxon>
        <taxon>Eumalacostraca</taxon>
        <taxon>Eucarida</taxon>
        <taxon>Decapoda</taxon>
        <taxon>Pleocyemata</taxon>
        <taxon>Brachyura</taxon>
        <taxon>Eubrachyura</taxon>
        <taxon>Portunoidea</taxon>
        <taxon>Portunidae</taxon>
        <taxon>Portuninae</taxon>
        <taxon>Portunus</taxon>
    </lineage>
</organism>
<dbReference type="AlphaFoldDB" id="A0A5B7GRD8"/>
<sequence length="111" mass="12726">MTSRDTISGPALLFLVYLSLIAKTEKKRNQQSQDPQDKGAVLPTRLKAEVQTLHLTSFQKHPRKDKLAGAAFFSLFLFFLNYKMTLHNNNSPSVPNSPTRSKYKNFTYRYA</sequence>
<evidence type="ECO:0000256" key="1">
    <source>
        <dbReference type="SAM" id="Phobius"/>
    </source>
</evidence>
<gene>
    <name evidence="2" type="ORF">E2C01_054221</name>
</gene>
<proteinExistence type="predicted"/>
<keyword evidence="1" id="KW-1133">Transmembrane helix</keyword>
<accession>A0A5B7GRD8</accession>